<dbReference type="Proteomes" id="UP000599383">
    <property type="component" value="Unassembled WGS sequence"/>
</dbReference>
<dbReference type="Gene3D" id="3.40.50.2000">
    <property type="entry name" value="Glycogen Phosphorylase B"/>
    <property type="match status" value="1"/>
</dbReference>
<dbReference type="Gene3D" id="3.90.550.10">
    <property type="entry name" value="Spore Coat Polysaccharide Biosynthesis Protein SpsA, Chain A"/>
    <property type="match status" value="1"/>
</dbReference>
<reference evidence="3 4" key="1">
    <citation type="submission" date="2019-12" db="EMBL/GenBank/DDBJ databases">
        <title>Ruegeria JWLKs population differentiation of coral mucus and skeleton niches.</title>
        <authorList>
            <person name="Luo D."/>
        </authorList>
    </citation>
    <scope>NUCLEOTIDE SEQUENCE [LARGE SCALE GENOMIC DNA]</scope>
    <source>
        <strain evidence="3 4">HKCCD6238</strain>
    </source>
</reference>
<sequence length="683" mass="75668">MNALCAADSALIFSEIEMSDDSPQNASDYSSDAPLVSIIILNLNKPDMTIDCLKSIWKNTTGIPYEVIVVDNGSSPENQKRLAAYEGPHKFIPLAINRFFGEGNNIGAEFAKGTYLLFLNNDVIVTPDWLPPLVDVFDTHPDAGCVGPKFIYPSGELQEAGVLLDPEGFSVQIGKFQSPDQPRFNRMRVVDYVSAATVLMRKADFYAVLGFDFRYEPAYYEDCDLCLKIGTLGKKTYYVPRSEVIHHENATTADKSLKDKLNNIVEVNQAKFIDRWHNFLTTGVHDGKSYIAPLLPARVASARKTAGIYTPYNIIPGGGERYLFSIMKVLAAQGYGLTLIVPELYSRLRISLVLDQLDLDLDGIDIITHTQAEAGAQFDLFYCLGNSLVPTSRAMGHINLFCCQFPFKTNEDHTRQHLSLLKDYDAVICYSGFVEQEIRKQLRHFEAPEPAIHVVAPPVGIVAEVDPQMAKSGILGIGRFFIGDHCKRQDEMVKAMKALSELGADTSLDLVGSLHPEPIHRDYLANCRQMARDLPVSFHIDAPVSVLSGLLQRASIYWHGAGLGVDVKKWPEHCEHFGISVVEAMSARVIPVVVNNGGPSTIVEDGISGFHYGSREELVQITRALLSYSEDKLTELRDNAQARAQLYSFAAFEARFADVLVSMEKKASQRFETSSAHASVSTR</sequence>
<evidence type="ECO:0000313" key="3">
    <source>
        <dbReference type="EMBL" id="NOD32611.1"/>
    </source>
</evidence>
<gene>
    <name evidence="3" type="ORF">GS617_20250</name>
</gene>
<dbReference type="SUPFAM" id="SSF53448">
    <property type="entry name" value="Nucleotide-diphospho-sugar transferases"/>
    <property type="match status" value="1"/>
</dbReference>
<feature type="domain" description="Glycosyl transferase family 1" evidence="1">
    <location>
        <begin position="485"/>
        <end position="642"/>
    </location>
</feature>
<dbReference type="RefSeq" id="WP_171364602.1">
    <property type="nucleotide sequence ID" value="NZ_WVQY01000012.1"/>
</dbReference>
<keyword evidence="4" id="KW-1185">Reference proteome</keyword>
<feature type="domain" description="Glycosyltransferase 2-like" evidence="2">
    <location>
        <begin position="37"/>
        <end position="160"/>
    </location>
</feature>
<dbReference type="InterPro" id="IPR029044">
    <property type="entry name" value="Nucleotide-diphossugar_trans"/>
</dbReference>
<dbReference type="Pfam" id="PF00534">
    <property type="entry name" value="Glycos_transf_1"/>
    <property type="match status" value="1"/>
</dbReference>
<dbReference type="PANTHER" id="PTHR43179">
    <property type="entry name" value="RHAMNOSYLTRANSFERASE WBBL"/>
    <property type="match status" value="1"/>
</dbReference>
<dbReference type="SUPFAM" id="SSF53756">
    <property type="entry name" value="UDP-Glycosyltransferase/glycogen phosphorylase"/>
    <property type="match status" value="1"/>
</dbReference>
<dbReference type="InterPro" id="IPR001173">
    <property type="entry name" value="Glyco_trans_2-like"/>
</dbReference>
<dbReference type="CDD" id="cd03801">
    <property type="entry name" value="GT4_PimA-like"/>
    <property type="match status" value="1"/>
</dbReference>
<comment type="caution">
    <text evidence="3">The sequence shown here is derived from an EMBL/GenBank/DDBJ whole genome shotgun (WGS) entry which is preliminary data.</text>
</comment>
<dbReference type="Pfam" id="PF00535">
    <property type="entry name" value="Glycos_transf_2"/>
    <property type="match status" value="1"/>
</dbReference>
<dbReference type="CDD" id="cd04186">
    <property type="entry name" value="GT_2_like_c"/>
    <property type="match status" value="1"/>
</dbReference>
<name>A0ABX1WH56_9RHOB</name>
<evidence type="ECO:0000259" key="2">
    <source>
        <dbReference type="Pfam" id="PF00535"/>
    </source>
</evidence>
<accession>A0ABX1WH56</accession>
<protein>
    <submittedName>
        <fullName evidence="3">Glycosyltransferase</fullName>
    </submittedName>
</protein>
<proteinExistence type="predicted"/>
<dbReference type="InterPro" id="IPR001296">
    <property type="entry name" value="Glyco_trans_1"/>
</dbReference>
<evidence type="ECO:0000259" key="1">
    <source>
        <dbReference type="Pfam" id="PF00534"/>
    </source>
</evidence>
<dbReference type="PANTHER" id="PTHR43179:SF7">
    <property type="entry name" value="RHAMNOSYLTRANSFERASE WBBL"/>
    <property type="match status" value="1"/>
</dbReference>
<dbReference type="EMBL" id="WVQY01000012">
    <property type="protein sequence ID" value="NOD32611.1"/>
    <property type="molecule type" value="Genomic_DNA"/>
</dbReference>
<evidence type="ECO:0000313" key="4">
    <source>
        <dbReference type="Proteomes" id="UP000599383"/>
    </source>
</evidence>
<organism evidence="3 4">
    <name type="scientific">Ruegeria atlantica</name>
    <dbReference type="NCBI Taxonomy" id="81569"/>
    <lineage>
        <taxon>Bacteria</taxon>
        <taxon>Pseudomonadati</taxon>
        <taxon>Pseudomonadota</taxon>
        <taxon>Alphaproteobacteria</taxon>
        <taxon>Rhodobacterales</taxon>
        <taxon>Roseobacteraceae</taxon>
        <taxon>Ruegeria</taxon>
    </lineage>
</organism>